<evidence type="ECO:0000313" key="10">
    <source>
        <dbReference type="EMBL" id="UPL48139.1"/>
    </source>
</evidence>
<evidence type="ECO:0000259" key="9">
    <source>
        <dbReference type="Pfam" id="PF07715"/>
    </source>
</evidence>
<evidence type="ECO:0000256" key="5">
    <source>
        <dbReference type="ARBA" id="ARBA00023136"/>
    </source>
</evidence>
<organism evidence="10 11">
    <name type="scientific">Hymenobacter sublimis</name>
    <dbReference type="NCBI Taxonomy" id="2933777"/>
    <lineage>
        <taxon>Bacteria</taxon>
        <taxon>Pseudomonadati</taxon>
        <taxon>Bacteroidota</taxon>
        <taxon>Cytophagia</taxon>
        <taxon>Cytophagales</taxon>
        <taxon>Hymenobacteraceae</taxon>
        <taxon>Hymenobacter</taxon>
    </lineage>
</organism>
<keyword evidence="11" id="KW-1185">Reference proteome</keyword>
<dbReference type="InterPro" id="IPR012910">
    <property type="entry name" value="Plug_dom"/>
</dbReference>
<dbReference type="SUPFAM" id="SSF56935">
    <property type="entry name" value="Porins"/>
    <property type="match status" value="1"/>
</dbReference>
<keyword evidence="8" id="KW-0732">Signal</keyword>
<reference evidence="10 11" key="1">
    <citation type="submission" date="2022-04" db="EMBL/GenBank/DDBJ databases">
        <title>Hymenobacter sp. isolated from the air.</title>
        <authorList>
            <person name="Won M."/>
            <person name="Lee C.-M."/>
            <person name="Woen H.-Y."/>
            <person name="Kwon S.-W."/>
        </authorList>
    </citation>
    <scope>NUCLEOTIDE SEQUENCE [LARGE SCALE GENOMIC DNA]</scope>
    <source>
        <strain evidence="11">5516 S-25</strain>
    </source>
</reference>
<dbReference type="NCBIfam" id="TIGR04056">
    <property type="entry name" value="OMP_RagA_SusC"/>
    <property type="match status" value="1"/>
</dbReference>
<dbReference type="InterPro" id="IPR036942">
    <property type="entry name" value="Beta-barrel_TonB_sf"/>
</dbReference>
<proteinExistence type="inferred from homology"/>
<dbReference type="SUPFAM" id="SSF49464">
    <property type="entry name" value="Carboxypeptidase regulatory domain-like"/>
    <property type="match status" value="1"/>
</dbReference>
<dbReference type="PROSITE" id="PS52016">
    <property type="entry name" value="TONB_DEPENDENT_REC_3"/>
    <property type="match status" value="1"/>
</dbReference>
<evidence type="ECO:0000256" key="4">
    <source>
        <dbReference type="ARBA" id="ARBA00022692"/>
    </source>
</evidence>
<comment type="subcellular location">
    <subcellularLocation>
        <location evidence="1 7">Cell outer membrane</location>
        <topology evidence="1 7">Multi-pass membrane protein</topology>
    </subcellularLocation>
</comment>
<dbReference type="InterPro" id="IPR023997">
    <property type="entry name" value="TonB-dep_OMP_SusC/RagA_CS"/>
</dbReference>
<sequence length="1026" mass="110619">MKKRLFIALPILALTATYAVAQTRTISGRVTDRTTGEGLPGVTVLVKGTTNGVSTNSDGSFTLTAPSSATTLSFSSVGFLPIERPITDGNITVGLAPDSKALSEVVVVGYGEQSKKLTTGAITQVSAKEFETQPIASVEQALQGRAAGVQVSSNSGTPGGAISVRVRGNNSISASSEPLYVVDGVPINSGSYSNIGVGNQGLNALSDINPNDIASIEVLKDASAAAIYGSRGANGVVLITTKRGASGATRISYDGYIGTQNTIKRLDPLTGQEAQDLINEARTNVGLAPRYVAANPTAQQSLFTGANTNWQDEIFRAARIQSHTVTMSGGDNKSRFLVSGTYFDQEGIIIGSGFNRGSIRLNLDHNVSDRVRVGVSLTGSRALSQRQNNDNNIYGVLSTALLLGSQTPIYNADGTFGRDRFSSVENPVAAATLPIISARNNRAIGNIYADAELLKGLRLRTSLGGDYLNLKEDRFVPNTALQAVGSNGLGNANSRYDIGWINENTLTYNRSIGDHSFTLLLGQSAQKSVQQGIITNVTGFATNRIRQLSAGSVKVDASSDETLWTLLSYFGRLNYNYKGKYIFQGSLRRDGSSRFGVENKYGWFPAASVAWRVGEESFLQDNDLISELRLRGGYGVVGNFEIGNFASRNLYGVGATNLANYNAVAGIAPTQLGVRDLGWEQTQEINVGMDLGLLDSRINFTVNAFNRKSNDLLLNRQLPLTSGFGNITQNIGDMRNRGLEFELTTQNVRSKDFTWTTSFNTSIIRNQVTRLVNNAAFGAGFANWVQVGASLGSFRGYVVDRIYQSQEEINADNLIARQRTGRTNANYQSPDTKPGDIRFQDLNKNGILDAEDQKLIGSAQPNASGGITNSLGWKGLELNFFFQFVSGNEIYNNTRAFGEGMSGQFGQFGAVRDRWTATNTDTDIPRAAWGDPNGNARVSDRWIEDGSYIRLKTATLGYSLPTKWIQSAHLRSARVYIAGQNLLTFTNYSGLDPEVNTFNASNTSQGTDFLTFPQARVYQVGLNLGF</sequence>
<evidence type="ECO:0000313" key="11">
    <source>
        <dbReference type="Proteomes" id="UP000829647"/>
    </source>
</evidence>
<dbReference type="Gene3D" id="2.60.40.1120">
    <property type="entry name" value="Carboxypeptidase-like, regulatory domain"/>
    <property type="match status" value="1"/>
</dbReference>
<dbReference type="Gene3D" id="2.170.130.10">
    <property type="entry name" value="TonB-dependent receptor, plug domain"/>
    <property type="match status" value="1"/>
</dbReference>
<keyword evidence="6 7" id="KW-0998">Cell outer membrane</keyword>
<gene>
    <name evidence="10" type="ORF">MWH26_13190</name>
</gene>
<feature type="chain" id="PRO_5046407306" evidence="8">
    <location>
        <begin position="22"/>
        <end position="1026"/>
    </location>
</feature>
<feature type="domain" description="TonB-dependent receptor plug" evidence="9">
    <location>
        <begin position="115"/>
        <end position="236"/>
    </location>
</feature>
<comment type="similarity">
    <text evidence="7">Belongs to the TonB-dependent receptor family.</text>
</comment>
<accession>A0ABY4J8L1</accession>
<protein>
    <submittedName>
        <fullName evidence="10">TonB-dependent receptor</fullName>
    </submittedName>
</protein>
<keyword evidence="3 7" id="KW-1134">Transmembrane beta strand</keyword>
<feature type="signal peptide" evidence="8">
    <location>
        <begin position="1"/>
        <end position="21"/>
    </location>
</feature>
<dbReference type="EMBL" id="CP095848">
    <property type="protein sequence ID" value="UPL48139.1"/>
    <property type="molecule type" value="Genomic_DNA"/>
</dbReference>
<keyword evidence="5 7" id="KW-0472">Membrane</keyword>
<dbReference type="Pfam" id="PF13715">
    <property type="entry name" value="CarbopepD_reg_2"/>
    <property type="match status" value="1"/>
</dbReference>
<dbReference type="Proteomes" id="UP000829647">
    <property type="component" value="Chromosome"/>
</dbReference>
<dbReference type="NCBIfam" id="TIGR04057">
    <property type="entry name" value="SusC_RagA_signa"/>
    <property type="match status" value="1"/>
</dbReference>
<evidence type="ECO:0000256" key="3">
    <source>
        <dbReference type="ARBA" id="ARBA00022452"/>
    </source>
</evidence>
<dbReference type="InterPro" id="IPR008969">
    <property type="entry name" value="CarboxyPept-like_regulatory"/>
</dbReference>
<evidence type="ECO:0000256" key="1">
    <source>
        <dbReference type="ARBA" id="ARBA00004571"/>
    </source>
</evidence>
<name>A0ABY4J8L1_9BACT</name>
<keyword evidence="4 7" id="KW-0812">Transmembrane</keyword>
<dbReference type="InterPro" id="IPR037066">
    <property type="entry name" value="Plug_dom_sf"/>
</dbReference>
<evidence type="ECO:0000256" key="7">
    <source>
        <dbReference type="PROSITE-ProRule" id="PRU01360"/>
    </source>
</evidence>
<keyword evidence="10" id="KW-0675">Receptor</keyword>
<evidence type="ECO:0000256" key="6">
    <source>
        <dbReference type="ARBA" id="ARBA00023237"/>
    </source>
</evidence>
<evidence type="ECO:0000256" key="2">
    <source>
        <dbReference type="ARBA" id="ARBA00022448"/>
    </source>
</evidence>
<dbReference type="InterPro" id="IPR039426">
    <property type="entry name" value="TonB-dep_rcpt-like"/>
</dbReference>
<dbReference type="Pfam" id="PF07715">
    <property type="entry name" value="Plug"/>
    <property type="match status" value="1"/>
</dbReference>
<dbReference type="InterPro" id="IPR023996">
    <property type="entry name" value="TonB-dep_OMP_SusC/RagA"/>
</dbReference>
<dbReference type="Gene3D" id="2.40.170.20">
    <property type="entry name" value="TonB-dependent receptor, beta-barrel domain"/>
    <property type="match status" value="1"/>
</dbReference>
<dbReference type="RefSeq" id="WP_247974649.1">
    <property type="nucleotide sequence ID" value="NZ_CP095848.1"/>
</dbReference>
<keyword evidence="2 7" id="KW-0813">Transport</keyword>
<evidence type="ECO:0000256" key="8">
    <source>
        <dbReference type="SAM" id="SignalP"/>
    </source>
</evidence>